<dbReference type="Gene3D" id="3.40.390.10">
    <property type="entry name" value="Collagenase (Catalytic Domain)"/>
    <property type="match status" value="1"/>
</dbReference>
<dbReference type="GO" id="GO:0007155">
    <property type="term" value="P:cell adhesion"/>
    <property type="evidence" value="ECO:0007669"/>
    <property type="project" value="TreeGrafter"/>
</dbReference>
<feature type="domain" description="Peptidase M12B" evidence="2">
    <location>
        <begin position="1"/>
        <end position="84"/>
    </location>
</feature>
<keyword evidence="4" id="KW-1185">Reference proteome</keyword>
<comment type="caution">
    <text evidence="1">Lacks conserved residue(s) required for the propagation of feature annotation.</text>
</comment>
<dbReference type="AlphaFoldDB" id="A0A212C2Q5"/>
<reference evidence="3 4" key="1">
    <citation type="journal article" date="2018" name="Mol. Genet. Genomics">
        <title>The red deer Cervus elaphus genome CerEla1.0: sequencing, annotating, genes, and chromosomes.</title>
        <authorList>
            <person name="Bana N.A."/>
            <person name="Nyiri A."/>
            <person name="Nagy J."/>
            <person name="Frank K."/>
            <person name="Nagy T."/>
            <person name="Steger V."/>
            <person name="Schiller M."/>
            <person name="Lakatos P."/>
            <person name="Sugar L."/>
            <person name="Horn P."/>
            <person name="Barta E."/>
            <person name="Orosz L."/>
        </authorList>
    </citation>
    <scope>NUCLEOTIDE SEQUENCE [LARGE SCALE GENOMIC DNA]</scope>
    <source>
        <strain evidence="3">Hungarian</strain>
    </source>
</reference>
<dbReference type="OrthoDB" id="5951731at2759"/>
<keyword evidence="1" id="KW-1015">Disulfide bond</keyword>
<dbReference type="Proteomes" id="UP000242450">
    <property type="component" value="Chromosome 32"/>
</dbReference>
<evidence type="ECO:0000313" key="4">
    <source>
        <dbReference type="Proteomes" id="UP000242450"/>
    </source>
</evidence>
<evidence type="ECO:0000256" key="1">
    <source>
        <dbReference type="PROSITE-ProRule" id="PRU00276"/>
    </source>
</evidence>
<feature type="non-terminal residue" evidence="3">
    <location>
        <position position="84"/>
    </location>
</feature>
<sequence length="84" mass="8979">MCATGYSAGIVLYPKEITLEAVSVIVTQMLGLSLGISYDDPKKCRCSGAICIMSTKALQSSGMKNFSDCSLRDFENFISNVGAQ</sequence>
<dbReference type="EMBL" id="MKHE01000032">
    <property type="protein sequence ID" value="OWK00291.1"/>
    <property type="molecule type" value="Genomic_DNA"/>
</dbReference>
<evidence type="ECO:0000313" key="3">
    <source>
        <dbReference type="EMBL" id="OWK00291.1"/>
    </source>
</evidence>
<dbReference type="PROSITE" id="PS50215">
    <property type="entry name" value="ADAM_MEPRO"/>
    <property type="match status" value="1"/>
</dbReference>
<dbReference type="GO" id="GO:0007339">
    <property type="term" value="P:binding of sperm to zona pellucida"/>
    <property type="evidence" value="ECO:0007669"/>
    <property type="project" value="TreeGrafter"/>
</dbReference>
<accession>A0A212C2Q5</accession>
<dbReference type="InterPro" id="IPR024079">
    <property type="entry name" value="MetalloPept_cat_dom_sf"/>
</dbReference>
<name>A0A212C2Q5_CEREH</name>
<dbReference type="Pfam" id="PF01421">
    <property type="entry name" value="Reprolysin"/>
    <property type="match status" value="1"/>
</dbReference>
<dbReference type="GO" id="GO:0005886">
    <property type="term" value="C:plasma membrane"/>
    <property type="evidence" value="ECO:0007669"/>
    <property type="project" value="TreeGrafter"/>
</dbReference>
<dbReference type="GO" id="GO:0008584">
    <property type="term" value="P:male gonad development"/>
    <property type="evidence" value="ECO:0007669"/>
    <property type="project" value="TreeGrafter"/>
</dbReference>
<dbReference type="SUPFAM" id="SSF55486">
    <property type="entry name" value="Metalloproteases ('zincins'), catalytic domain"/>
    <property type="match status" value="1"/>
</dbReference>
<dbReference type="PANTHER" id="PTHR11905">
    <property type="entry name" value="ADAM A DISINTEGRIN AND METALLOPROTEASE DOMAIN"/>
    <property type="match status" value="1"/>
</dbReference>
<gene>
    <name evidence="3" type="ORF">Celaphus_00019355</name>
</gene>
<comment type="caution">
    <text evidence="3">The sequence shown here is derived from an EMBL/GenBank/DDBJ whole genome shotgun (WGS) entry which is preliminary data.</text>
</comment>
<dbReference type="GO" id="GO:0004222">
    <property type="term" value="F:metalloendopeptidase activity"/>
    <property type="evidence" value="ECO:0007669"/>
    <property type="project" value="InterPro"/>
</dbReference>
<feature type="disulfide bond" evidence="1">
    <location>
        <begin position="46"/>
        <end position="51"/>
    </location>
</feature>
<dbReference type="SMR" id="A0A212C2Q5"/>
<proteinExistence type="predicted"/>
<evidence type="ECO:0000259" key="2">
    <source>
        <dbReference type="PROSITE" id="PS50215"/>
    </source>
</evidence>
<dbReference type="GO" id="GO:0006508">
    <property type="term" value="P:proteolysis"/>
    <property type="evidence" value="ECO:0007669"/>
    <property type="project" value="InterPro"/>
</dbReference>
<organism evidence="3 4">
    <name type="scientific">Cervus elaphus hippelaphus</name>
    <name type="common">European red deer</name>
    <dbReference type="NCBI Taxonomy" id="46360"/>
    <lineage>
        <taxon>Eukaryota</taxon>
        <taxon>Metazoa</taxon>
        <taxon>Chordata</taxon>
        <taxon>Craniata</taxon>
        <taxon>Vertebrata</taxon>
        <taxon>Euteleostomi</taxon>
        <taxon>Mammalia</taxon>
        <taxon>Eutheria</taxon>
        <taxon>Laurasiatheria</taxon>
        <taxon>Artiodactyla</taxon>
        <taxon>Ruminantia</taxon>
        <taxon>Pecora</taxon>
        <taxon>Cervidae</taxon>
        <taxon>Cervinae</taxon>
        <taxon>Cervus</taxon>
    </lineage>
</organism>
<dbReference type="InterPro" id="IPR001590">
    <property type="entry name" value="Peptidase_M12B"/>
</dbReference>
<dbReference type="PANTHER" id="PTHR11905:SF24">
    <property type="entry name" value="DISINTEGRIN AND METALLOPROTEINASE DOMAIN-CONTAINING PROTEIN 32"/>
    <property type="match status" value="1"/>
</dbReference>
<protein>
    <submittedName>
        <fullName evidence="3">ADAM32</fullName>
    </submittedName>
</protein>